<dbReference type="OrthoDB" id="3775546at2"/>
<keyword evidence="1" id="KW-1133">Transmembrane helix</keyword>
<keyword evidence="1" id="KW-0812">Transmembrane</keyword>
<keyword evidence="3" id="KW-1185">Reference proteome</keyword>
<feature type="transmembrane region" description="Helical" evidence="1">
    <location>
        <begin position="39"/>
        <end position="60"/>
    </location>
</feature>
<feature type="transmembrane region" description="Helical" evidence="1">
    <location>
        <begin position="376"/>
        <end position="394"/>
    </location>
</feature>
<dbReference type="AlphaFoldDB" id="A0A316TEJ2"/>
<dbReference type="Proteomes" id="UP000245507">
    <property type="component" value="Unassembled WGS sequence"/>
</dbReference>
<reference evidence="2 3" key="1">
    <citation type="submission" date="2018-05" db="EMBL/GenBank/DDBJ databases">
        <title>Nocardioides silvaticus genome.</title>
        <authorList>
            <person name="Li C."/>
            <person name="Wang G."/>
        </authorList>
    </citation>
    <scope>NUCLEOTIDE SEQUENCE [LARGE SCALE GENOMIC DNA]</scope>
    <source>
        <strain evidence="2 3">CCTCC AB 2018079</strain>
    </source>
</reference>
<evidence type="ECO:0000256" key="1">
    <source>
        <dbReference type="SAM" id="Phobius"/>
    </source>
</evidence>
<dbReference type="SUPFAM" id="SSF82171">
    <property type="entry name" value="DPP6 N-terminal domain-like"/>
    <property type="match status" value="1"/>
</dbReference>
<organism evidence="2 3">
    <name type="scientific">Nocardioides silvaticus</name>
    <dbReference type="NCBI Taxonomy" id="2201891"/>
    <lineage>
        <taxon>Bacteria</taxon>
        <taxon>Bacillati</taxon>
        <taxon>Actinomycetota</taxon>
        <taxon>Actinomycetes</taxon>
        <taxon>Propionibacteriales</taxon>
        <taxon>Nocardioidaceae</taxon>
        <taxon>Nocardioides</taxon>
    </lineage>
</organism>
<dbReference type="InterPro" id="IPR011042">
    <property type="entry name" value="6-blade_b-propeller_TolB-like"/>
</dbReference>
<protein>
    <recommendedName>
        <fullName evidence="4">WD40 repeat domain-containing protein</fullName>
    </recommendedName>
</protein>
<evidence type="ECO:0008006" key="4">
    <source>
        <dbReference type="Google" id="ProtNLM"/>
    </source>
</evidence>
<accession>A0A316TEJ2</accession>
<evidence type="ECO:0000313" key="2">
    <source>
        <dbReference type="EMBL" id="PWN01871.1"/>
    </source>
</evidence>
<dbReference type="RefSeq" id="WP_109695216.1">
    <property type="nucleotide sequence ID" value="NZ_QGDD01000007.1"/>
</dbReference>
<comment type="caution">
    <text evidence="2">The sequence shown here is derived from an EMBL/GenBank/DDBJ whole genome shotgun (WGS) entry which is preliminary data.</text>
</comment>
<evidence type="ECO:0000313" key="3">
    <source>
        <dbReference type="Proteomes" id="UP000245507"/>
    </source>
</evidence>
<dbReference type="EMBL" id="QGDD01000007">
    <property type="protein sequence ID" value="PWN01871.1"/>
    <property type="molecule type" value="Genomic_DNA"/>
</dbReference>
<proteinExistence type="predicted"/>
<dbReference type="Gene3D" id="2.120.10.30">
    <property type="entry name" value="TolB, C-terminal domain"/>
    <property type="match status" value="1"/>
</dbReference>
<name>A0A316TEJ2_9ACTN</name>
<gene>
    <name evidence="2" type="ORF">DJ010_15055</name>
</gene>
<keyword evidence="1" id="KW-0472">Membrane</keyword>
<sequence>MSGEQLKEELARVAEGAPDVHVPDDLFTRGRRATVRARVLVGAAAVACLAVVAAVTAPLLRVDESGVADNGDLGGVPDSIYAPDDGDLDLPMTDLADVGRAVATYPVTSEQRNQVVVVTLDGDYRLTALPGYDDMGASDVPPQLSPDGTLLAYPAEDDATSHLAIVDLRRGNLAKVDLADGLGALATSAQWSPNGEHLAWSGQVVTFRERSHRKYGRALAGIVDVGAMKSRPLPRAGRIAWDGLGVCDDGAALRYLWPRFLVTPAGDSSERERSWRRLVETHGYCTPPAVYSQADLTDDELVGWIPTDDEAHAVLLTEGDPVNYLLLTTDGAVETIGEVAPYFNRLSVATGLMTPERPTVPAGPDPWADPWIVDHWWIPLLALVSTGLLILIFVQARAVRR</sequence>